<keyword evidence="2" id="KW-1185">Reference proteome</keyword>
<reference evidence="1 2" key="1">
    <citation type="submission" date="2020-04" db="EMBL/GenBank/DDBJ databases">
        <authorList>
            <person name="De Canck E."/>
        </authorList>
    </citation>
    <scope>NUCLEOTIDE SEQUENCE [LARGE SCALE GENOMIC DNA]</scope>
    <source>
        <strain evidence="1 2">LMG 29542</strain>
    </source>
</reference>
<protein>
    <submittedName>
        <fullName evidence="1">Uncharacterized protein</fullName>
    </submittedName>
</protein>
<evidence type="ECO:0000313" key="1">
    <source>
        <dbReference type="EMBL" id="CAB3757047.1"/>
    </source>
</evidence>
<dbReference type="EMBL" id="CADIKH010000012">
    <property type="protein sequence ID" value="CAB3757047.1"/>
    <property type="molecule type" value="Genomic_DNA"/>
</dbReference>
<organism evidence="1 2">
    <name type="scientific">Paraburkholderia humisilvae</name>
    <dbReference type="NCBI Taxonomy" id="627669"/>
    <lineage>
        <taxon>Bacteria</taxon>
        <taxon>Pseudomonadati</taxon>
        <taxon>Pseudomonadota</taxon>
        <taxon>Betaproteobacteria</taxon>
        <taxon>Burkholderiales</taxon>
        <taxon>Burkholderiaceae</taxon>
        <taxon>Paraburkholderia</taxon>
    </lineage>
</organism>
<accession>A0A6J5DTW0</accession>
<dbReference type="Proteomes" id="UP000494363">
    <property type="component" value="Unassembled WGS sequence"/>
</dbReference>
<proteinExistence type="predicted"/>
<dbReference type="AlphaFoldDB" id="A0A6J5DTW0"/>
<evidence type="ECO:0000313" key="2">
    <source>
        <dbReference type="Proteomes" id="UP000494363"/>
    </source>
</evidence>
<gene>
    <name evidence="1" type="ORF">LMG29542_02990</name>
</gene>
<sequence length="49" mass="5413">MRARVDRAPPRLRQGIQALDSIVLSTGAIHCRTESFDNKKVTGYLGISN</sequence>
<name>A0A6J5DTW0_9BURK</name>